<keyword evidence="6 7" id="KW-0472">Membrane</keyword>
<dbReference type="SUPFAM" id="SSF103473">
    <property type="entry name" value="MFS general substrate transporter"/>
    <property type="match status" value="1"/>
</dbReference>
<feature type="transmembrane region" description="Helical" evidence="7">
    <location>
        <begin position="244"/>
        <end position="263"/>
    </location>
</feature>
<dbReference type="GO" id="GO:0005886">
    <property type="term" value="C:plasma membrane"/>
    <property type="evidence" value="ECO:0007669"/>
    <property type="project" value="UniProtKB-SubCell"/>
</dbReference>
<evidence type="ECO:0000256" key="2">
    <source>
        <dbReference type="ARBA" id="ARBA00022448"/>
    </source>
</evidence>
<feature type="transmembrane region" description="Helical" evidence="7">
    <location>
        <begin position="150"/>
        <end position="168"/>
    </location>
</feature>
<sequence>MSDPDRRSLPRDEVSQWQPKTNPWVITAAVMLATFMEVLDTTIVSVALPHIAGSLSATTDEATWVLTSYLVSNAIVLPASGWFARYFGRKRFLITCIIMFTISSFICGISESLFMLIVARIIQGAGGGALQPLSQAIIMESFPPEKRGMGMAAFAIGVVVAPILGPTLGGWFTDHYSWRWAFYINIPVGVLAVVMTNLFVEDPPYLRAARPGKIDAIGFGLMALSLGTLQIILDRGQEVDWFAAPWIGWFAAISGAALLAFIYRQLQIAEPIVNLRVFTDRNFTVGTLIIFMVGMALYSAITMLPLFLQTLIGYPALQSGIAVSPRGLGAFLAMPLVGFLTAKVDNRKLIGTGFVLVGLSLWQFAGINLEISVWSIIWPSILTGVGLSMLFVPLSTVTMGTLPREEMGNATGIFNLMRNVGGSVGISMVTTMLSRAAQVHQSELTQRLSAGDYSFEGRTQSLQRMLQGFYDQADAARLAQGTLQNQLLRQATLLAYVENFRLLSFLSFFCIVGVFFLKRVRSKGPAGAAH</sequence>
<feature type="transmembrane region" description="Helical" evidence="7">
    <location>
        <begin position="64"/>
        <end position="84"/>
    </location>
</feature>
<evidence type="ECO:0000313" key="10">
    <source>
        <dbReference type="Proteomes" id="UP000556026"/>
    </source>
</evidence>
<feature type="transmembrane region" description="Helical" evidence="7">
    <location>
        <begin position="349"/>
        <end position="365"/>
    </location>
</feature>
<dbReference type="CDD" id="cd17503">
    <property type="entry name" value="MFS_LmrB_MDR_like"/>
    <property type="match status" value="1"/>
</dbReference>
<feature type="transmembrane region" description="Helical" evidence="7">
    <location>
        <begin position="320"/>
        <end position="342"/>
    </location>
</feature>
<dbReference type="InterPro" id="IPR004638">
    <property type="entry name" value="EmrB-like"/>
</dbReference>
<evidence type="ECO:0000256" key="1">
    <source>
        <dbReference type="ARBA" id="ARBA00004651"/>
    </source>
</evidence>
<evidence type="ECO:0000256" key="7">
    <source>
        <dbReference type="SAM" id="Phobius"/>
    </source>
</evidence>
<comment type="caution">
    <text evidence="9">The sequence shown here is derived from an EMBL/GenBank/DDBJ whole genome shotgun (WGS) entry which is preliminary data.</text>
</comment>
<proteinExistence type="predicted"/>
<feature type="transmembrane region" description="Helical" evidence="7">
    <location>
        <begin position="21"/>
        <end position="44"/>
    </location>
</feature>
<dbReference type="Pfam" id="PF07690">
    <property type="entry name" value="MFS_1"/>
    <property type="match status" value="1"/>
</dbReference>
<dbReference type="PANTHER" id="PTHR23501:SF174">
    <property type="entry name" value="MULTIDRUG EXPORT PROTEIN EMRB-RELATED"/>
    <property type="match status" value="1"/>
</dbReference>
<keyword evidence="10" id="KW-1185">Reference proteome</keyword>
<feature type="domain" description="Major facilitator superfamily (MFS) profile" evidence="8">
    <location>
        <begin position="26"/>
        <end position="522"/>
    </location>
</feature>
<dbReference type="Gene3D" id="1.20.1720.10">
    <property type="entry name" value="Multidrug resistance protein D"/>
    <property type="match status" value="1"/>
</dbReference>
<accession>A0A6V8MCR5</accession>
<keyword evidence="2" id="KW-0813">Transport</keyword>
<dbReference type="InterPro" id="IPR020846">
    <property type="entry name" value="MFS_dom"/>
</dbReference>
<dbReference type="AlphaFoldDB" id="A0A6V8MCR5"/>
<keyword evidence="5 7" id="KW-1133">Transmembrane helix</keyword>
<feature type="transmembrane region" description="Helical" evidence="7">
    <location>
        <begin position="283"/>
        <end position="308"/>
    </location>
</feature>
<dbReference type="PRINTS" id="PR01036">
    <property type="entry name" value="TCRTETB"/>
</dbReference>
<reference evidence="10" key="1">
    <citation type="submission" date="2020-06" db="EMBL/GenBank/DDBJ databases">
        <title>Draft genomic sequence of Geomonas sp. Red330.</title>
        <authorList>
            <person name="Itoh H."/>
            <person name="Zhenxing X."/>
            <person name="Ushijima N."/>
            <person name="Masuda Y."/>
            <person name="Shiratori Y."/>
            <person name="Senoo K."/>
        </authorList>
    </citation>
    <scope>NUCLEOTIDE SEQUENCE [LARGE SCALE GENOMIC DNA]</scope>
    <source>
        <strain evidence="10">Red330</strain>
    </source>
</reference>
<dbReference type="PROSITE" id="PS00217">
    <property type="entry name" value="SUGAR_TRANSPORT_2"/>
    <property type="match status" value="1"/>
</dbReference>
<evidence type="ECO:0000256" key="6">
    <source>
        <dbReference type="ARBA" id="ARBA00023136"/>
    </source>
</evidence>
<gene>
    <name evidence="9" type="ORF">GMST_00510</name>
</gene>
<feature type="transmembrane region" description="Helical" evidence="7">
    <location>
        <begin position="91"/>
        <end position="111"/>
    </location>
</feature>
<evidence type="ECO:0000256" key="3">
    <source>
        <dbReference type="ARBA" id="ARBA00022475"/>
    </source>
</evidence>
<feature type="transmembrane region" description="Helical" evidence="7">
    <location>
        <begin position="371"/>
        <end position="392"/>
    </location>
</feature>
<comment type="subcellular location">
    <subcellularLocation>
        <location evidence="1">Cell membrane</location>
        <topology evidence="1">Multi-pass membrane protein</topology>
    </subcellularLocation>
</comment>
<evidence type="ECO:0000259" key="8">
    <source>
        <dbReference type="PROSITE" id="PS50850"/>
    </source>
</evidence>
<protein>
    <submittedName>
        <fullName evidence="9">EmrB/QacA family drug resistance transporter</fullName>
    </submittedName>
</protein>
<keyword evidence="4 7" id="KW-0812">Transmembrane</keyword>
<dbReference type="PANTHER" id="PTHR23501">
    <property type="entry name" value="MAJOR FACILITATOR SUPERFAMILY"/>
    <property type="match status" value="1"/>
</dbReference>
<organism evidence="9 10">
    <name type="scientific">Geomonas silvestris</name>
    <dbReference type="NCBI Taxonomy" id="2740184"/>
    <lineage>
        <taxon>Bacteria</taxon>
        <taxon>Pseudomonadati</taxon>
        <taxon>Thermodesulfobacteriota</taxon>
        <taxon>Desulfuromonadia</taxon>
        <taxon>Geobacterales</taxon>
        <taxon>Geobacteraceae</taxon>
        <taxon>Geomonas</taxon>
    </lineage>
</organism>
<dbReference type="RefSeq" id="WP_183352509.1">
    <property type="nucleotide sequence ID" value="NZ_BLXX01000001.1"/>
</dbReference>
<dbReference type="Proteomes" id="UP000556026">
    <property type="component" value="Unassembled WGS sequence"/>
</dbReference>
<keyword evidence="3" id="KW-1003">Cell membrane</keyword>
<evidence type="ECO:0000313" key="9">
    <source>
        <dbReference type="EMBL" id="GFO57726.1"/>
    </source>
</evidence>
<dbReference type="InterPro" id="IPR036259">
    <property type="entry name" value="MFS_trans_sf"/>
</dbReference>
<dbReference type="NCBIfam" id="TIGR00711">
    <property type="entry name" value="efflux_EmrB"/>
    <property type="match status" value="1"/>
</dbReference>
<feature type="transmembrane region" description="Helical" evidence="7">
    <location>
        <begin position="500"/>
        <end position="517"/>
    </location>
</feature>
<evidence type="ECO:0000256" key="5">
    <source>
        <dbReference type="ARBA" id="ARBA00022989"/>
    </source>
</evidence>
<evidence type="ECO:0000256" key="4">
    <source>
        <dbReference type="ARBA" id="ARBA00022692"/>
    </source>
</evidence>
<dbReference type="InterPro" id="IPR011701">
    <property type="entry name" value="MFS"/>
</dbReference>
<name>A0A6V8MCR5_9BACT</name>
<dbReference type="GO" id="GO:0022857">
    <property type="term" value="F:transmembrane transporter activity"/>
    <property type="evidence" value="ECO:0007669"/>
    <property type="project" value="InterPro"/>
</dbReference>
<dbReference type="Gene3D" id="1.20.1250.20">
    <property type="entry name" value="MFS general substrate transporter like domains"/>
    <property type="match status" value="1"/>
</dbReference>
<dbReference type="EMBL" id="BLXX01000001">
    <property type="protein sequence ID" value="GFO57726.1"/>
    <property type="molecule type" value="Genomic_DNA"/>
</dbReference>
<feature type="transmembrane region" description="Helical" evidence="7">
    <location>
        <begin position="180"/>
        <end position="200"/>
    </location>
</feature>
<dbReference type="PROSITE" id="PS50850">
    <property type="entry name" value="MFS"/>
    <property type="match status" value="1"/>
</dbReference>
<dbReference type="InterPro" id="IPR005829">
    <property type="entry name" value="Sugar_transporter_CS"/>
</dbReference>